<gene>
    <name evidence="3" type="ORF">D9615_002449</name>
</gene>
<reference evidence="3 4" key="1">
    <citation type="journal article" date="2020" name="ISME J.">
        <title>Uncovering the hidden diversity of litter-decomposition mechanisms in mushroom-forming fungi.</title>
        <authorList>
            <person name="Floudas D."/>
            <person name="Bentzer J."/>
            <person name="Ahren D."/>
            <person name="Johansson T."/>
            <person name="Persson P."/>
            <person name="Tunlid A."/>
        </authorList>
    </citation>
    <scope>NUCLEOTIDE SEQUENCE [LARGE SCALE GENOMIC DNA]</scope>
    <source>
        <strain evidence="3 4">CBS 661.87</strain>
    </source>
</reference>
<evidence type="ECO:0000313" key="3">
    <source>
        <dbReference type="EMBL" id="KAF5386085.1"/>
    </source>
</evidence>
<dbReference type="SUPFAM" id="SSF56349">
    <property type="entry name" value="DNA breaking-rejoining enzymes"/>
    <property type="match status" value="1"/>
</dbReference>
<protein>
    <recommendedName>
        <fullName evidence="5">Tyr recombinase domain-containing protein</fullName>
    </recommendedName>
</protein>
<dbReference type="InterPro" id="IPR013762">
    <property type="entry name" value="Integrase-like_cat_sf"/>
</dbReference>
<keyword evidence="1" id="KW-0233">DNA recombination</keyword>
<organism evidence="3 4">
    <name type="scientific">Tricholomella constricta</name>
    <dbReference type="NCBI Taxonomy" id="117010"/>
    <lineage>
        <taxon>Eukaryota</taxon>
        <taxon>Fungi</taxon>
        <taxon>Dikarya</taxon>
        <taxon>Basidiomycota</taxon>
        <taxon>Agaricomycotina</taxon>
        <taxon>Agaricomycetes</taxon>
        <taxon>Agaricomycetidae</taxon>
        <taxon>Agaricales</taxon>
        <taxon>Tricholomatineae</taxon>
        <taxon>Lyophyllaceae</taxon>
        <taxon>Tricholomella</taxon>
    </lineage>
</organism>
<sequence length="710" mass="80453">MASSLQDTSNKRPRRSVKKKSDGAKKSLDTLTKTGSAKVKEYICVQKTEDNYERYVNQGKEFLSELVEGRKADGIEVCEDGIPTDELEKALDLSAPNKYSATVVAAFITQKCFTEDLSDSYAQGIHAAFCRYWDTMSGTTYAGPYRIDKTTGKITGCPARAPLVTDLVKAVKTKGKKKGADATRHHAEAMPIEDLQKLMRFSEDACPHDQLEATANNDILGCSKEIVEHGFLRGFASTAFTLWTRCFELLTLNVRDITWNCQGPAPYYTPHFEVHLENRKGWQKQAGFDGPRNSCRYKIYEQKDHQEMDMYTHLPQWLKLYESQIRRPLEPDDFLFPYIAPNGTIHPKRDMSYTSFAKTLAQFTKAAGLEKTYTTHSFRRGGAQYRFMFAPRHLRWTLNRVRWWGGWAIGENVDTLINYLVDSLQRYENDHSDALNPTQSEANVSFAGNQMLQEATTASEMREFKAVMDRSLGITTGEVKANMQEIKCTLEDFMSRISFTAGWAGTHQRHSTHPYDAGHTFPPDTIYASLPHRSRPSVRLARIKETAPYPTQSPSVTSIGSQESNDVSFSANKGKAPTCRKKKTMPPIGEAIIPDIGGGEGAWKRAALQWTDGDPFRGLHIPLKDWPTSWYTGEMKLFTASKRHQRELIGEEWIRLGRSDEAFEAAYPEDYQYLTTLLDAIRTKLRKKRRRSKNGSPTERNMSTSTSAED</sequence>
<name>A0A8H5HN71_9AGAR</name>
<dbReference type="OrthoDB" id="2976553at2759"/>
<feature type="region of interest" description="Disordered" evidence="2">
    <location>
        <begin position="547"/>
        <end position="585"/>
    </location>
</feature>
<comment type="caution">
    <text evidence="3">The sequence shown here is derived from an EMBL/GenBank/DDBJ whole genome shotgun (WGS) entry which is preliminary data.</text>
</comment>
<feature type="region of interest" description="Disordered" evidence="2">
    <location>
        <begin position="686"/>
        <end position="710"/>
    </location>
</feature>
<dbReference type="Gene3D" id="1.10.443.10">
    <property type="entry name" value="Intergrase catalytic core"/>
    <property type="match status" value="1"/>
</dbReference>
<dbReference type="GO" id="GO:0006310">
    <property type="term" value="P:DNA recombination"/>
    <property type="evidence" value="ECO:0007669"/>
    <property type="project" value="UniProtKB-KW"/>
</dbReference>
<evidence type="ECO:0000256" key="1">
    <source>
        <dbReference type="ARBA" id="ARBA00023172"/>
    </source>
</evidence>
<dbReference type="GO" id="GO:0003677">
    <property type="term" value="F:DNA binding"/>
    <property type="evidence" value="ECO:0007669"/>
    <property type="project" value="InterPro"/>
</dbReference>
<dbReference type="Proteomes" id="UP000565441">
    <property type="component" value="Unassembled WGS sequence"/>
</dbReference>
<dbReference type="AlphaFoldDB" id="A0A8H5HN71"/>
<feature type="compositionally biased region" description="Polar residues" evidence="2">
    <location>
        <begin position="694"/>
        <end position="710"/>
    </location>
</feature>
<proteinExistence type="predicted"/>
<evidence type="ECO:0000256" key="2">
    <source>
        <dbReference type="SAM" id="MobiDB-lite"/>
    </source>
</evidence>
<dbReference type="GO" id="GO:0015074">
    <property type="term" value="P:DNA integration"/>
    <property type="evidence" value="ECO:0007669"/>
    <property type="project" value="InterPro"/>
</dbReference>
<evidence type="ECO:0000313" key="4">
    <source>
        <dbReference type="Proteomes" id="UP000565441"/>
    </source>
</evidence>
<feature type="compositionally biased region" description="Polar residues" evidence="2">
    <location>
        <begin position="549"/>
        <end position="571"/>
    </location>
</feature>
<dbReference type="EMBL" id="JAACJP010000003">
    <property type="protein sequence ID" value="KAF5386085.1"/>
    <property type="molecule type" value="Genomic_DNA"/>
</dbReference>
<dbReference type="InterPro" id="IPR011010">
    <property type="entry name" value="DNA_brk_join_enz"/>
</dbReference>
<accession>A0A8H5HN71</accession>
<evidence type="ECO:0008006" key="5">
    <source>
        <dbReference type="Google" id="ProtNLM"/>
    </source>
</evidence>
<keyword evidence="4" id="KW-1185">Reference proteome</keyword>
<feature type="region of interest" description="Disordered" evidence="2">
    <location>
        <begin position="1"/>
        <end position="27"/>
    </location>
</feature>